<evidence type="ECO:0000313" key="2">
    <source>
        <dbReference type="EMBL" id="KDQ16429.1"/>
    </source>
</evidence>
<sequence>MAAELRTKSRTQKLFWQNREGEAGHLPTLSPDIAPAQPRGSPRFGSTLPAGWVIHAHPNGWVYFSCPARSLVTDLDIRDHAMLRLVEQRVQGYPNTFGVLSQATNSPIDWFIDMETGVEIYCVDHSRKRMALPPFKGLASDARDLTWNEEKLSKERYWNYFKNHPSHHPLPDGAAYLALLALRSNCVGSLVYADNSLDPFAPQECQRLIELLDSLSNDDTTPKNVLVSYILERVAAHTFDTGFGGHARAAFEDRKTHLSPTEPRGLKKWFMYFCIYIVFLGVPNSYIQPIQEALRTGAGVGAYAEQLKGEIWESYAQRVVEEWGDFILVATVLLSATGSFLAVPGLPSLARITTLISVLCALESIIIGMYLIWRHQAYKEQLKSTYHLNVERKYGPYGIAFLFSVPFVLLVWAIGTFAFSVVTYAFHGFTETAAGVQVPFDPATGYTAMAVHILFNIPFAVVLLRMGNTR</sequence>
<gene>
    <name evidence="2" type="ORF">BOTBODRAFT_186485</name>
</gene>
<dbReference type="OrthoDB" id="3208379at2759"/>
<dbReference type="HOGENOM" id="CLU_030728_0_0_1"/>
<keyword evidence="1" id="KW-0812">Transmembrane</keyword>
<feature type="transmembrane region" description="Helical" evidence="1">
    <location>
        <begin position="446"/>
        <end position="464"/>
    </location>
</feature>
<reference evidence="3" key="1">
    <citation type="journal article" date="2014" name="Proc. Natl. Acad. Sci. U.S.A.">
        <title>Extensive sampling of basidiomycete genomes demonstrates inadequacy of the white-rot/brown-rot paradigm for wood decay fungi.</title>
        <authorList>
            <person name="Riley R."/>
            <person name="Salamov A.A."/>
            <person name="Brown D.W."/>
            <person name="Nagy L.G."/>
            <person name="Floudas D."/>
            <person name="Held B.W."/>
            <person name="Levasseur A."/>
            <person name="Lombard V."/>
            <person name="Morin E."/>
            <person name="Otillar R."/>
            <person name="Lindquist E.A."/>
            <person name="Sun H."/>
            <person name="LaButti K.M."/>
            <person name="Schmutz J."/>
            <person name="Jabbour D."/>
            <person name="Luo H."/>
            <person name="Baker S.E."/>
            <person name="Pisabarro A.G."/>
            <person name="Walton J.D."/>
            <person name="Blanchette R.A."/>
            <person name="Henrissat B."/>
            <person name="Martin F."/>
            <person name="Cullen D."/>
            <person name="Hibbett D.S."/>
            <person name="Grigoriev I.V."/>
        </authorList>
    </citation>
    <scope>NUCLEOTIDE SEQUENCE [LARGE SCALE GENOMIC DNA]</scope>
    <source>
        <strain evidence="3">FD-172 SS1</strain>
    </source>
</reference>
<keyword evidence="1" id="KW-1133">Transmembrane helix</keyword>
<feature type="transmembrane region" description="Helical" evidence="1">
    <location>
        <begin position="394"/>
        <end position="426"/>
    </location>
</feature>
<dbReference type="Proteomes" id="UP000027195">
    <property type="component" value="Unassembled WGS sequence"/>
</dbReference>
<accession>A0A067MLM0</accession>
<name>A0A067MLM0_BOTB1</name>
<proteinExistence type="predicted"/>
<keyword evidence="1" id="KW-0472">Membrane</keyword>
<evidence type="ECO:0000313" key="3">
    <source>
        <dbReference type="Proteomes" id="UP000027195"/>
    </source>
</evidence>
<evidence type="ECO:0000256" key="1">
    <source>
        <dbReference type="SAM" id="Phobius"/>
    </source>
</evidence>
<evidence type="ECO:0008006" key="4">
    <source>
        <dbReference type="Google" id="ProtNLM"/>
    </source>
</evidence>
<feature type="transmembrane region" description="Helical" evidence="1">
    <location>
        <begin position="352"/>
        <end position="373"/>
    </location>
</feature>
<dbReference type="InParanoid" id="A0A067MLM0"/>
<dbReference type="EMBL" id="KL198027">
    <property type="protein sequence ID" value="KDQ16429.1"/>
    <property type="molecule type" value="Genomic_DNA"/>
</dbReference>
<organism evidence="2 3">
    <name type="scientific">Botryobasidium botryosum (strain FD-172 SS1)</name>
    <dbReference type="NCBI Taxonomy" id="930990"/>
    <lineage>
        <taxon>Eukaryota</taxon>
        <taxon>Fungi</taxon>
        <taxon>Dikarya</taxon>
        <taxon>Basidiomycota</taxon>
        <taxon>Agaricomycotina</taxon>
        <taxon>Agaricomycetes</taxon>
        <taxon>Cantharellales</taxon>
        <taxon>Botryobasidiaceae</taxon>
        <taxon>Botryobasidium</taxon>
    </lineage>
</organism>
<feature type="transmembrane region" description="Helical" evidence="1">
    <location>
        <begin position="269"/>
        <end position="287"/>
    </location>
</feature>
<protein>
    <recommendedName>
        <fullName evidence="4">WW domain-containing protein</fullName>
    </recommendedName>
</protein>
<keyword evidence="3" id="KW-1185">Reference proteome</keyword>
<dbReference type="AlphaFoldDB" id="A0A067MLM0"/>
<feature type="transmembrane region" description="Helical" evidence="1">
    <location>
        <begin position="326"/>
        <end position="346"/>
    </location>
</feature>